<sequence length="1175" mass="126210">MRIVAGKALDPALAPDDADPAKAEIARKLDVEKNAQRYNLKGAEPKPGAPFRDPCPSGAREVTYDVSVMQRDVVYNEAGWHDTQGRFLVLDKDVPKMMEKNPDGSYKHQPEPLFTRVNAGDCINFNLTNLLPNWFGNDAFQKLVQTNMMGQHIHLVKFDVLASDGSSNGWNYQQAAFTKEQMDFNRKVIAGEQPCSKQSGCKLPDPATWNAAWNGDTQPGQTIRERWYADYELKTVFSHDHHFAAIDQNRGQFAGLLVEPEGMDFRNPKTGQFYAPINNPANGPACGSSCKGEAVGTSMDIIGPGARDDFREFGLAVQDFVSLTRKGGDPTNRADVFVGPNAPEAYPDEDPGIVGVNYRNAPFPLRQEKNGQKVDPAYTFSSSVFGDPATPLLEAYAEDPVQIRVIQGSQEHQHVFAVNGMRWREDAEDPESPFVGTQDIGISEAFNMKVPKMECGANDAACAGDYLYSSTNLDDLYMGMWGILRARGKQVPSLLPLPDNATPTQPTDATAPTTTIPADEGAPTSTGSNSLAPPEANSPGTPCAPGAPSRKYNVVAMEANIKYNKQGDHDPYGLIYALAEDEAAIKSGAKKPEPLTIRANEGDCVEVRLTNKLTPKFLEHKGAADGDAMPPLEPMTGTPAGLRVSLHPQTVQFDVRGSDGTAVGYNRDQTVAPGESKLYRWYADDVSPGEIGATNLTDFGDVRGHRHHGLFGGLNIEPRGSTYHDPKTGQEIRSGVSADIRVPDGKDFREFTTFFQDGLNLRDASGAPILNVPDPAAPHIEEPGAPAEAPEPPGAEAHDHIDQGEKGFNYGSTPFKHRLGGREAALATETSPLDGKQLANVYSSRANGDPDTPVFRAFAGDAVRMRVLQGADKQRQHTFEMLGHAWQQFPGDGSSPLVSAQGGFSVGRALNVHLPSAGNGFAGDYRYADGMYRHNLSGGLWGLMRVYPKPASGALDPTPVPDTDNPRANGNHPILPLEISPSATTVGLAAPTSVDYGKGGTLSGKLLRGADPIVGRQVILEHKPVGAAAFSEIKRADTAAGGAYSFAGIVPKKNTDYRVRFAGDARVGFQASQSPVKRIQVKALVSNTTAITNLKLGQSRTLTGTVTPNVAGSVKVTIKRNGAVISTRSVALSASRYSFAYKPPSVGSYSVSVNFAGNADYAPNTSPPRTFTVVR</sequence>
<evidence type="ECO:0000256" key="1">
    <source>
        <dbReference type="SAM" id="MobiDB-lite"/>
    </source>
</evidence>
<feature type="region of interest" description="Disordered" evidence="1">
    <location>
        <begin position="494"/>
        <end position="546"/>
    </location>
</feature>
<dbReference type="Pfam" id="PF16640">
    <property type="entry name" value="Big_3_5"/>
    <property type="match status" value="1"/>
</dbReference>
<dbReference type="GO" id="GO:0005975">
    <property type="term" value="P:carbohydrate metabolic process"/>
    <property type="evidence" value="ECO:0007669"/>
    <property type="project" value="UniProtKB-ARBA"/>
</dbReference>
<dbReference type="InterPro" id="IPR032109">
    <property type="entry name" value="Big_3_5"/>
</dbReference>
<dbReference type="Gene3D" id="2.60.40.420">
    <property type="entry name" value="Cupredoxins - blue copper proteins"/>
    <property type="match status" value="3"/>
</dbReference>
<proteinExistence type="predicted"/>
<dbReference type="SUPFAM" id="SSF49503">
    <property type="entry name" value="Cupredoxins"/>
    <property type="match status" value="4"/>
</dbReference>
<dbReference type="InterPro" id="IPR008972">
    <property type="entry name" value="Cupredoxin"/>
</dbReference>
<keyword evidence="4" id="KW-1185">Reference proteome</keyword>
<accession>A0A6G8PYV4</accession>
<dbReference type="Proteomes" id="UP000502706">
    <property type="component" value="Chromosome"/>
</dbReference>
<gene>
    <name evidence="3" type="ORF">GBA65_13580</name>
</gene>
<protein>
    <recommendedName>
        <fullName evidence="2">Bacterial Ig-like domain-containing protein</fullName>
    </recommendedName>
</protein>
<dbReference type="RefSeq" id="WP_166397035.1">
    <property type="nucleotide sequence ID" value="NZ_CP045121.1"/>
</dbReference>
<dbReference type="EMBL" id="CP045121">
    <property type="protein sequence ID" value="QIN79372.1"/>
    <property type="molecule type" value="Genomic_DNA"/>
</dbReference>
<dbReference type="InterPro" id="IPR013783">
    <property type="entry name" value="Ig-like_fold"/>
</dbReference>
<reference evidence="3 4" key="1">
    <citation type="submission" date="2019-10" db="EMBL/GenBank/DDBJ databases">
        <title>Rubrobacter sp nov SCSIO 52915 isolated from a deep-sea sediment in the South China Sea.</title>
        <authorList>
            <person name="Chen R.W."/>
        </authorList>
    </citation>
    <scope>NUCLEOTIDE SEQUENCE [LARGE SCALE GENOMIC DNA]</scope>
    <source>
        <strain evidence="3 4">SCSIO 52915</strain>
    </source>
</reference>
<evidence type="ECO:0000259" key="2">
    <source>
        <dbReference type="Pfam" id="PF16640"/>
    </source>
</evidence>
<dbReference type="Gene3D" id="2.60.40.10">
    <property type="entry name" value="Immunoglobulins"/>
    <property type="match status" value="1"/>
</dbReference>
<feature type="domain" description="Bacterial Ig-like" evidence="2">
    <location>
        <begin position="1089"/>
        <end position="1173"/>
    </location>
</feature>
<evidence type="ECO:0000313" key="3">
    <source>
        <dbReference type="EMBL" id="QIN79372.1"/>
    </source>
</evidence>
<evidence type="ECO:0000313" key="4">
    <source>
        <dbReference type="Proteomes" id="UP000502706"/>
    </source>
</evidence>
<name>A0A6G8PYV4_9ACTN</name>
<dbReference type="PROSITE" id="PS50194">
    <property type="entry name" value="FILAMIN_REPEAT"/>
    <property type="match status" value="1"/>
</dbReference>
<dbReference type="InterPro" id="IPR017868">
    <property type="entry name" value="Filamin/ABP280_repeat-like"/>
</dbReference>
<dbReference type="KEGG" id="rmar:GBA65_13580"/>
<feature type="compositionally biased region" description="Low complexity" evidence="1">
    <location>
        <begin position="501"/>
        <end position="518"/>
    </location>
</feature>
<feature type="region of interest" description="Disordered" evidence="1">
    <location>
        <begin position="773"/>
        <end position="813"/>
    </location>
</feature>
<feature type="compositionally biased region" description="Basic and acidic residues" evidence="1">
    <location>
        <begin position="796"/>
        <end position="805"/>
    </location>
</feature>
<organism evidence="3 4">
    <name type="scientific">Rubrobacter marinus</name>
    <dbReference type="NCBI Taxonomy" id="2653852"/>
    <lineage>
        <taxon>Bacteria</taxon>
        <taxon>Bacillati</taxon>
        <taxon>Actinomycetota</taxon>
        <taxon>Rubrobacteria</taxon>
        <taxon>Rubrobacterales</taxon>
        <taxon>Rubrobacteraceae</taxon>
        <taxon>Rubrobacter</taxon>
    </lineage>
</organism>
<dbReference type="AlphaFoldDB" id="A0A6G8PYV4"/>